<proteinExistence type="predicted"/>
<dbReference type="AlphaFoldDB" id="A0A106BZK6"/>
<dbReference type="RefSeq" id="WP_059746170.1">
    <property type="nucleotide sequence ID" value="NZ_LRDC01000022.1"/>
</dbReference>
<evidence type="ECO:0000313" key="2">
    <source>
        <dbReference type="EMBL" id="KVX01511.1"/>
    </source>
</evidence>
<dbReference type="EMBL" id="LRDC01000022">
    <property type="protein sequence ID" value="KVX01511.1"/>
    <property type="molecule type" value="Genomic_DNA"/>
</dbReference>
<name>A0A106BZK6_SHEFR</name>
<protein>
    <submittedName>
        <fullName evidence="2">Uncharacterized protein</fullName>
    </submittedName>
</protein>
<accession>A0A106BZK6</accession>
<gene>
    <name evidence="2" type="ORF">AWJ07_17385</name>
</gene>
<evidence type="ECO:0000256" key="1">
    <source>
        <dbReference type="SAM" id="SignalP"/>
    </source>
</evidence>
<feature type="signal peptide" evidence="1">
    <location>
        <begin position="1"/>
        <end position="19"/>
    </location>
</feature>
<keyword evidence="1" id="KW-0732">Signal</keyword>
<comment type="caution">
    <text evidence="2">The sequence shown here is derived from an EMBL/GenBank/DDBJ whole genome shotgun (WGS) entry which is preliminary data.</text>
</comment>
<feature type="chain" id="PRO_5007125900" evidence="1">
    <location>
        <begin position="20"/>
        <end position="163"/>
    </location>
</feature>
<organism evidence="2">
    <name type="scientific">Shewanella frigidimarina</name>
    <dbReference type="NCBI Taxonomy" id="56812"/>
    <lineage>
        <taxon>Bacteria</taxon>
        <taxon>Pseudomonadati</taxon>
        <taxon>Pseudomonadota</taxon>
        <taxon>Gammaproteobacteria</taxon>
        <taxon>Alteromonadales</taxon>
        <taxon>Shewanellaceae</taxon>
        <taxon>Shewanella</taxon>
    </lineage>
</organism>
<reference evidence="2 3" key="1">
    <citation type="submission" date="2016-01" db="EMBL/GenBank/DDBJ databases">
        <title>Draft genome of the antarctic isolate Shewanella frigidimarina Ag06-30.</title>
        <authorList>
            <person name="Parmeciano Di Noto G."/>
            <person name="Vazquez S."/>
            <person name="Mac Cormack W."/>
            <person name="Iriarte A."/>
            <person name="Quiroga C."/>
        </authorList>
    </citation>
    <scope>NUCLEOTIDE SEQUENCE [LARGE SCALE GENOMIC DNA]</scope>
    <source>
        <strain evidence="2 3">Ag06-30</strain>
    </source>
</reference>
<evidence type="ECO:0000313" key="3">
    <source>
        <dbReference type="Proteomes" id="UP000055702"/>
    </source>
</evidence>
<sequence length="163" mass="18609">MLKPLLFAALILLSSHTIASELVFVAPPAELDISVPQANCMKAVDVIKNQDVALFKTIFYPISVTDAQVAQHLKKTHDEYYAKDYLGIKNFKLINYENFYFENAKNSNNDSVSSEAKRRDHNIQLWIGYHFDSINPQTNKEEVGGGHCRFALVEDNWYLLNLL</sequence>
<dbReference type="Proteomes" id="UP000055702">
    <property type="component" value="Unassembled WGS sequence"/>
</dbReference>